<keyword evidence="3" id="KW-0966">Cell projection</keyword>
<dbReference type="GO" id="GO:0005634">
    <property type="term" value="C:nucleus"/>
    <property type="evidence" value="ECO:0007669"/>
    <property type="project" value="TreeGrafter"/>
</dbReference>
<dbReference type="GO" id="GO:0005930">
    <property type="term" value="C:axoneme"/>
    <property type="evidence" value="ECO:0007669"/>
    <property type="project" value="UniProtKB-SubCell"/>
</dbReference>
<evidence type="ECO:0000313" key="6">
    <source>
        <dbReference type="Proteomes" id="UP000681967"/>
    </source>
</evidence>
<dbReference type="Proteomes" id="UP000681967">
    <property type="component" value="Unassembled WGS sequence"/>
</dbReference>
<name>A0A8S3D0P3_9BILA</name>
<dbReference type="Pfam" id="PF03148">
    <property type="entry name" value="Tektin"/>
    <property type="match status" value="1"/>
</dbReference>
<evidence type="ECO:0000256" key="1">
    <source>
        <dbReference type="ARBA" id="ARBA00007209"/>
    </source>
</evidence>
<dbReference type="GO" id="GO:0060294">
    <property type="term" value="P:cilium movement involved in cell motility"/>
    <property type="evidence" value="ECO:0007669"/>
    <property type="project" value="UniProtKB-UniRule"/>
</dbReference>
<evidence type="ECO:0000313" key="5">
    <source>
        <dbReference type="EMBL" id="CAF4937435.1"/>
    </source>
</evidence>
<feature type="coiled-coil region" evidence="4">
    <location>
        <begin position="43"/>
        <end position="77"/>
    </location>
</feature>
<dbReference type="GO" id="GO:0015630">
    <property type="term" value="C:microtubule cytoskeleton"/>
    <property type="evidence" value="ECO:0007669"/>
    <property type="project" value="UniProtKB-UniRule"/>
</dbReference>
<dbReference type="AlphaFoldDB" id="A0A8S3D0P3"/>
<organism evidence="5 6">
    <name type="scientific">Rotaria magnacalcarata</name>
    <dbReference type="NCBI Taxonomy" id="392030"/>
    <lineage>
        <taxon>Eukaryota</taxon>
        <taxon>Metazoa</taxon>
        <taxon>Spiralia</taxon>
        <taxon>Gnathifera</taxon>
        <taxon>Rotifera</taxon>
        <taxon>Eurotatoria</taxon>
        <taxon>Bdelloidea</taxon>
        <taxon>Philodinida</taxon>
        <taxon>Philodinidae</taxon>
        <taxon>Rotaria</taxon>
    </lineage>
</organism>
<dbReference type="PANTHER" id="PTHR19960:SF7">
    <property type="entry name" value="TEKTIN"/>
    <property type="match status" value="1"/>
</dbReference>
<dbReference type="GO" id="GO:0060271">
    <property type="term" value="P:cilium assembly"/>
    <property type="evidence" value="ECO:0007669"/>
    <property type="project" value="UniProtKB-UniRule"/>
</dbReference>
<comment type="similarity">
    <text evidence="1 3">Belongs to the tektin family.</text>
</comment>
<gene>
    <name evidence="5" type="ORF">BYL167_LOCUS53538</name>
</gene>
<dbReference type="EMBL" id="CAJOBH010180368">
    <property type="protein sequence ID" value="CAF4937435.1"/>
    <property type="molecule type" value="Genomic_DNA"/>
</dbReference>
<comment type="subcellular location">
    <subcellularLocation>
        <location evidence="3">Cytoplasm</location>
        <location evidence="3">Cytoskeleton</location>
        <location evidence="3">Cilium axoneme</location>
    </subcellularLocation>
</comment>
<protein>
    <recommendedName>
        <fullName evidence="3">Tektin</fullName>
    </recommendedName>
</protein>
<dbReference type="PANTHER" id="PTHR19960">
    <property type="entry name" value="TEKTIN"/>
    <property type="match status" value="1"/>
</dbReference>
<proteinExistence type="inferred from homology"/>
<feature type="coiled-coil region" evidence="4">
    <location>
        <begin position="157"/>
        <end position="187"/>
    </location>
</feature>
<accession>A0A8S3D0P3</accession>
<keyword evidence="3" id="KW-0969">Cilium</keyword>
<sequence length="194" mass="22571">MTFAASSANFTLPSIDDGFSKRNSRRRVSGVELFEVYVIDGIKRQLHQQVQTAFDQIARLNEAKQQLIRDLQDKHTAFGICEENLQLNEFSPNISYKPDPCRPIKGHITPEEWHAFSKYNKDRAEKEIYESTRLRESIFHTMGQSSADLESQGKASEYALRKRLHELERALKELEWQKKQVRFLKKNVLSVSRG</sequence>
<keyword evidence="2" id="KW-0963">Cytoplasm</keyword>
<evidence type="ECO:0000256" key="3">
    <source>
        <dbReference type="RuleBase" id="RU367040"/>
    </source>
</evidence>
<dbReference type="InterPro" id="IPR048256">
    <property type="entry name" value="Tektin-like"/>
</dbReference>
<evidence type="ECO:0000256" key="2">
    <source>
        <dbReference type="ARBA" id="ARBA00022490"/>
    </source>
</evidence>
<comment type="caution">
    <text evidence="5">The sequence shown here is derived from an EMBL/GenBank/DDBJ whole genome shotgun (WGS) entry which is preliminary data.</text>
</comment>
<reference evidence="5" key="1">
    <citation type="submission" date="2021-02" db="EMBL/GenBank/DDBJ databases">
        <authorList>
            <person name="Nowell W R."/>
        </authorList>
    </citation>
    <scope>NUCLEOTIDE SEQUENCE</scope>
</reference>
<evidence type="ECO:0000256" key="4">
    <source>
        <dbReference type="SAM" id="Coils"/>
    </source>
</evidence>
<dbReference type="InterPro" id="IPR000435">
    <property type="entry name" value="Tektins"/>
</dbReference>
<keyword evidence="4" id="KW-0175">Coiled coil</keyword>
<keyword evidence="3" id="KW-0282">Flagellum</keyword>